<evidence type="ECO:0000313" key="2">
    <source>
        <dbReference type="Proteomes" id="UP001140096"/>
    </source>
</evidence>
<dbReference type="Proteomes" id="UP001140096">
    <property type="component" value="Unassembled WGS sequence"/>
</dbReference>
<protein>
    <submittedName>
        <fullName evidence="1">Uncharacterized protein</fullName>
    </submittedName>
</protein>
<organism evidence="1 2">
    <name type="scientific">Coemansia furcata</name>
    <dbReference type="NCBI Taxonomy" id="417177"/>
    <lineage>
        <taxon>Eukaryota</taxon>
        <taxon>Fungi</taxon>
        <taxon>Fungi incertae sedis</taxon>
        <taxon>Zoopagomycota</taxon>
        <taxon>Kickxellomycotina</taxon>
        <taxon>Kickxellomycetes</taxon>
        <taxon>Kickxellales</taxon>
        <taxon>Kickxellaceae</taxon>
        <taxon>Coemansia</taxon>
    </lineage>
</organism>
<proteinExistence type="predicted"/>
<gene>
    <name evidence="1" type="ORF">H4S07_002997</name>
</gene>
<keyword evidence="2" id="KW-1185">Reference proteome</keyword>
<reference evidence="1" key="1">
    <citation type="submission" date="2022-07" db="EMBL/GenBank/DDBJ databases">
        <title>Phylogenomic reconstructions and comparative analyses of Kickxellomycotina fungi.</title>
        <authorList>
            <person name="Reynolds N.K."/>
            <person name="Stajich J.E."/>
            <person name="Barry K."/>
            <person name="Grigoriev I.V."/>
            <person name="Crous P."/>
            <person name="Smith M.E."/>
        </authorList>
    </citation>
    <scope>NUCLEOTIDE SEQUENCE</scope>
    <source>
        <strain evidence="1">CBS 102833</strain>
    </source>
</reference>
<dbReference type="EMBL" id="JANBUP010000867">
    <property type="protein sequence ID" value="KAJ2809891.1"/>
    <property type="molecule type" value="Genomic_DNA"/>
</dbReference>
<comment type="caution">
    <text evidence="1">The sequence shown here is derived from an EMBL/GenBank/DDBJ whole genome shotgun (WGS) entry which is preliminary data.</text>
</comment>
<sequence>MLATIGIRLVSYVLLLASVALSVSSTDNDWLSSMLFMGPTTTNWQSATSTVFTATQAMPPPRSTITMITTLTDTKFVTGAAAMPSAQGTLTHPFSSSSSSSSFSSHSSSSSSHSSSSAAVDLSASRLSVKLAMVVLGSALVALF</sequence>
<evidence type="ECO:0000313" key="1">
    <source>
        <dbReference type="EMBL" id="KAJ2809891.1"/>
    </source>
</evidence>
<name>A0ACC1LJ97_9FUNG</name>
<accession>A0ACC1LJ97</accession>